<sequence length="138" mass="16559">MTLLNISNNILLSHYLPHVKCKGKTNLDTNLHLYPNTNQILTILWRQMDIGHIHCCKKMNIQHIPDEIMNEIISYLYPHSVSVSYVISFWDNIFMDQFISLRYYEQLKNNGYSETRLFIIEMYVHLLSKHKIENRYII</sequence>
<evidence type="ECO:0000313" key="1">
    <source>
        <dbReference type="EMBL" id="QHU17837.1"/>
    </source>
</evidence>
<accession>A0A6C0KM58</accession>
<protein>
    <recommendedName>
        <fullName evidence="2">F-box domain-containing protein</fullName>
    </recommendedName>
</protein>
<evidence type="ECO:0008006" key="2">
    <source>
        <dbReference type="Google" id="ProtNLM"/>
    </source>
</evidence>
<proteinExistence type="predicted"/>
<name>A0A6C0KM58_9ZZZZ</name>
<reference evidence="1" key="1">
    <citation type="journal article" date="2020" name="Nature">
        <title>Giant virus diversity and host interactions through global metagenomics.</title>
        <authorList>
            <person name="Schulz F."/>
            <person name="Roux S."/>
            <person name="Paez-Espino D."/>
            <person name="Jungbluth S."/>
            <person name="Walsh D.A."/>
            <person name="Denef V.J."/>
            <person name="McMahon K.D."/>
            <person name="Konstantinidis K.T."/>
            <person name="Eloe-Fadrosh E.A."/>
            <person name="Kyrpides N.C."/>
            <person name="Woyke T."/>
        </authorList>
    </citation>
    <scope>NUCLEOTIDE SEQUENCE</scope>
    <source>
        <strain evidence="1">GVMAG-S-3300012919-55</strain>
    </source>
</reference>
<dbReference type="EMBL" id="MN740918">
    <property type="protein sequence ID" value="QHU17837.1"/>
    <property type="molecule type" value="Genomic_DNA"/>
</dbReference>
<dbReference type="AlphaFoldDB" id="A0A6C0KM58"/>
<organism evidence="1">
    <name type="scientific">viral metagenome</name>
    <dbReference type="NCBI Taxonomy" id="1070528"/>
    <lineage>
        <taxon>unclassified sequences</taxon>
        <taxon>metagenomes</taxon>
        <taxon>organismal metagenomes</taxon>
    </lineage>
</organism>